<dbReference type="PANTHER" id="PTHR43695">
    <property type="entry name" value="PUTATIVE (AFU_ORTHOLOGUE AFUA_2G17250)-RELATED"/>
    <property type="match status" value="1"/>
</dbReference>
<feature type="signal peptide" evidence="4">
    <location>
        <begin position="1"/>
        <end position="20"/>
    </location>
</feature>
<dbReference type="InterPro" id="IPR049033">
    <property type="entry name" value="AGA-YXIM_GBD"/>
</dbReference>
<dbReference type="CDD" id="cd01821">
    <property type="entry name" value="Rhamnogalacturan_acetylesterase_like"/>
    <property type="match status" value="1"/>
</dbReference>
<reference evidence="7" key="1">
    <citation type="journal article" date="2014" name="Int. J. Syst. Evol. Microbiol.">
        <title>Complete genome of a new Firmicutes species belonging to the dominant human colonic microbiota ('Ruminococcus bicirculans') reveals two chromosomes and a selective capacity to utilize plant glucans.</title>
        <authorList>
            <consortium name="NISC Comparative Sequencing Program"/>
            <person name="Wegmann U."/>
            <person name="Louis P."/>
            <person name="Goesmann A."/>
            <person name="Henrissat B."/>
            <person name="Duncan S.H."/>
            <person name="Flint H.J."/>
        </authorList>
    </citation>
    <scope>NUCLEOTIDE SEQUENCE</scope>
    <source>
        <strain evidence="7">CGMCC 1.15931</strain>
    </source>
</reference>
<dbReference type="InterPro" id="IPR013830">
    <property type="entry name" value="SGNH_hydro"/>
</dbReference>
<dbReference type="InterPro" id="IPR036514">
    <property type="entry name" value="SGNH_hydro_sf"/>
</dbReference>
<evidence type="ECO:0000256" key="2">
    <source>
        <dbReference type="ARBA" id="ARBA00022801"/>
    </source>
</evidence>
<dbReference type="EMBL" id="WNKZ01000005">
    <property type="protein sequence ID" value="MTV51739.1"/>
    <property type="molecule type" value="Genomic_DNA"/>
</dbReference>
<dbReference type="Proteomes" id="UP000622638">
    <property type="component" value="Unassembled WGS sequence"/>
</dbReference>
<evidence type="ECO:0000313" key="10">
    <source>
        <dbReference type="Proteomes" id="UP000622638"/>
    </source>
</evidence>
<feature type="compositionally biased region" description="Basic and acidic residues" evidence="3">
    <location>
        <begin position="423"/>
        <end position="434"/>
    </location>
</feature>
<evidence type="ECO:0000259" key="5">
    <source>
        <dbReference type="Pfam" id="PF13472"/>
    </source>
</evidence>
<dbReference type="Proteomes" id="UP000430634">
    <property type="component" value="Unassembled WGS sequence"/>
</dbReference>
<dbReference type="RefSeq" id="WP_155469082.1">
    <property type="nucleotide sequence ID" value="NZ_BMKG01000016.1"/>
</dbReference>
<accession>A0A6I3SS06</accession>
<keyword evidence="10" id="KW-1185">Reference proteome</keyword>
<proteinExistence type="inferred from homology"/>
<comment type="similarity">
    <text evidence="1">Belongs to the 'GDSL' lipolytic enzyme family.</text>
</comment>
<feature type="domain" description="Beta-agarase/YXIM esterase-like galactose-binding" evidence="6">
    <location>
        <begin position="24"/>
        <end position="108"/>
    </location>
</feature>
<dbReference type="Pfam" id="PF21254">
    <property type="entry name" value="AGA-YXIM_GBD"/>
    <property type="match status" value="1"/>
</dbReference>
<dbReference type="OrthoDB" id="191551at2"/>
<gene>
    <name evidence="7" type="ORF">GCM10011572_36650</name>
    <name evidence="8" type="ORF">GM672_03215</name>
</gene>
<dbReference type="SUPFAM" id="SSF49785">
    <property type="entry name" value="Galactose-binding domain-like"/>
    <property type="match status" value="1"/>
</dbReference>
<feature type="domain" description="SGNH hydrolase-type esterase" evidence="5">
    <location>
        <begin position="191"/>
        <end position="345"/>
    </location>
</feature>
<keyword evidence="4" id="KW-0732">Signal</keyword>
<evidence type="ECO:0000256" key="4">
    <source>
        <dbReference type="SAM" id="SignalP"/>
    </source>
</evidence>
<dbReference type="Gene3D" id="3.40.50.1110">
    <property type="entry name" value="SGNH hydrolase"/>
    <property type="match status" value="1"/>
</dbReference>
<dbReference type="EMBL" id="BMKG01000016">
    <property type="protein sequence ID" value="GGC11939.1"/>
    <property type="molecule type" value="Genomic_DNA"/>
</dbReference>
<organism evidence="8 9">
    <name type="scientific">Pseudoduganella buxea</name>
    <dbReference type="NCBI Taxonomy" id="1949069"/>
    <lineage>
        <taxon>Bacteria</taxon>
        <taxon>Pseudomonadati</taxon>
        <taxon>Pseudomonadota</taxon>
        <taxon>Betaproteobacteria</taxon>
        <taxon>Burkholderiales</taxon>
        <taxon>Oxalobacteraceae</taxon>
        <taxon>Telluria group</taxon>
        <taxon>Pseudoduganella</taxon>
    </lineage>
</organism>
<evidence type="ECO:0000313" key="9">
    <source>
        <dbReference type="Proteomes" id="UP000430634"/>
    </source>
</evidence>
<protein>
    <submittedName>
        <fullName evidence="7">Rhamnogalacturonan acetylesterase</fullName>
    </submittedName>
</protein>
<feature type="region of interest" description="Disordered" evidence="3">
    <location>
        <begin position="409"/>
        <end position="434"/>
    </location>
</feature>
<evidence type="ECO:0000313" key="8">
    <source>
        <dbReference type="EMBL" id="MTV51739.1"/>
    </source>
</evidence>
<dbReference type="GO" id="GO:0016788">
    <property type="term" value="F:hydrolase activity, acting on ester bonds"/>
    <property type="evidence" value="ECO:0007669"/>
    <property type="project" value="UniProtKB-ARBA"/>
</dbReference>
<dbReference type="PANTHER" id="PTHR43695:SF1">
    <property type="entry name" value="RHAMNOGALACTURONAN ACETYLESTERASE"/>
    <property type="match status" value="1"/>
</dbReference>
<comment type="caution">
    <text evidence="8">The sequence shown here is derived from an EMBL/GenBank/DDBJ whole genome shotgun (WGS) entry which is preliminary data.</text>
</comment>
<dbReference type="InterPro" id="IPR037459">
    <property type="entry name" value="RhgT-like"/>
</dbReference>
<feature type="chain" id="PRO_5026270618" evidence="4">
    <location>
        <begin position="21"/>
        <end position="434"/>
    </location>
</feature>
<dbReference type="SUPFAM" id="SSF52266">
    <property type="entry name" value="SGNH hydrolase"/>
    <property type="match status" value="1"/>
</dbReference>
<evidence type="ECO:0000259" key="6">
    <source>
        <dbReference type="Pfam" id="PF21254"/>
    </source>
</evidence>
<reference evidence="10" key="2">
    <citation type="journal article" date="2019" name="Int. J. Syst. Evol. Microbiol.">
        <title>The Global Catalogue of Microorganisms (GCM) 10K type strain sequencing project: providing services to taxonomists for standard genome sequencing and annotation.</title>
        <authorList>
            <consortium name="The Broad Institute Genomics Platform"/>
            <consortium name="The Broad Institute Genome Sequencing Center for Infectious Disease"/>
            <person name="Wu L."/>
            <person name="Ma J."/>
        </authorList>
    </citation>
    <scope>NUCLEOTIDE SEQUENCE [LARGE SCALE GENOMIC DNA]</scope>
    <source>
        <strain evidence="10">CGMCC 1.15931</strain>
    </source>
</reference>
<reference evidence="8 9" key="3">
    <citation type="submission" date="2019-11" db="EMBL/GenBank/DDBJ databases">
        <title>Type strains purchased from KCTC, JCM and DSMZ.</title>
        <authorList>
            <person name="Lu H."/>
        </authorList>
    </citation>
    <scope>NUCLEOTIDE SEQUENCE [LARGE SCALE GENOMIC DNA]</scope>
    <source>
        <strain evidence="8 9">KCTC 52429</strain>
    </source>
</reference>
<evidence type="ECO:0000313" key="7">
    <source>
        <dbReference type="EMBL" id="GGC11939.1"/>
    </source>
</evidence>
<name>A0A6I3SS06_9BURK</name>
<sequence length="434" mass="46512">MTRLLSAALTLITFCSLAGAAEAWRFDFHGATPGYTAVRPDMAYSGARGFGFEPGTPAPADAARDSHHSPDMGAKPFFFSVDVPEGNHEVVVTMGDARRATRTTVKAELRRLMLENVPAAPGETVTRTFVVNTRTPRIAAVDGVAAGAVDLKAPRETVQEAWNWDRRLTLEVHGAVRTIEIRPARVPTLFLLGDSTVCDQPNEPYASWGQMLPRFFKPAIAVANHGESGETYRDSLARRRLDKILSVLRPGDTVLMQFGHNDQKQVKQGLGGPFTTYQAEIGTHVAAIRARGGVAVLVSPMERRAFGADGKVTGSLADYARAAREAAQALQAPFIDLNAMSKPLYEALGPEGSKAAFAQPAPGRIDNTHHNNYGSYQLAKAVVAGMRTAGLAAAAHAIDGFAYEPGRPDPVAAFAVPPSPNHTNERPLGDEANR</sequence>
<dbReference type="AlphaFoldDB" id="A0A6I3SS06"/>
<evidence type="ECO:0000256" key="1">
    <source>
        <dbReference type="ARBA" id="ARBA00008668"/>
    </source>
</evidence>
<dbReference type="Gene3D" id="2.60.120.430">
    <property type="entry name" value="Galactose-binding lectin"/>
    <property type="match status" value="1"/>
</dbReference>
<keyword evidence="2" id="KW-0378">Hydrolase</keyword>
<evidence type="ECO:0000256" key="3">
    <source>
        <dbReference type="SAM" id="MobiDB-lite"/>
    </source>
</evidence>
<dbReference type="Pfam" id="PF13472">
    <property type="entry name" value="Lipase_GDSL_2"/>
    <property type="match status" value="1"/>
</dbReference>
<dbReference type="InterPro" id="IPR008979">
    <property type="entry name" value="Galactose-bd-like_sf"/>
</dbReference>
<reference evidence="7" key="4">
    <citation type="submission" date="2024-05" db="EMBL/GenBank/DDBJ databases">
        <authorList>
            <person name="Sun Q."/>
            <person name="Zhou Y."/>
        </authorList>
    </citation>
    <scope>NUCLEOTIDE SEQUENCE</scope>
    <source>
        <strain evidence="7">CGMCC 1.15931</strain>
    </source>
</reference>